<gene>
    <name evidence="1" type="ORF">V1517DRAFT_167741</name>
</gene>
<proteinExistence type="predicted"/>
<comment type="caution">
    <text evidence="1">The sequence shown here is derived from an EMBL/GenBank/DDBJ whole genome shotgun (WGS) entry which is preliminary data.</text>
</comment>
<dbReference type="EMBL" id="MU970039">
    <property type="protein sequence ID" value="KAK9325698.1"/>
    <property type="molecule type" value="Genomic_DNA"/>
</dbReference>
<reference evidence="2" key="1">
    <citation type="journal article" date="2024" name="Front. Bioeng. Biotechnol.">
        <title>Genome-scale model development and genomic sequencing of the oleaginous clade Lipomyces.</title>
        <authorList>
            <person name="Czajka J.J."/>
            <person name="Han Y."/>
            <person name="Kim J."/>
            <person name="Mondo S.J."/>
            <person name="Hofstad B.A."/>
            <person name="Robles A."/>
            <person name="Haridas S."/>
            <person name="Riley R."/>
            <person name="LaButti K."/>
            <person name="Pangilinan J."/>
            <person name="Andreopoulos W."/>
            <person name="Lipzen A."/>
            <person name="Yan J."/>
            <person name="Wang M."/>
            <person name="Ng V."/>
            <person name="Grigoriev I.V."/>
            <person name="Spatafora J.W."/>
            <person name="Magnuson J.K."/>
            <person name="Baker S.E."/>
            <person name="Pomraning K.R."/>
        </authorList>
    </citation>
    <scope>NUCLEOTIDE SEQUENCE [LARGE SCALE GENOMIC DNA]</scope>
    <source>
        <strain evidence="2">CBS 10300</strain>
    </source>
</reference>
<name>A0ACC3TXF2_9ASCO</name>
<keyword evidence="2" id="KW-1185">Reference proteome</keyword>
<dbReference type="Proteomes" id="UP001489719">
    <property type="component" value="Unassembled WGS sequence"/>
</dbReference>
<protein>
    <submittedName>
        <fullName evidence="1">Uncharacterized protein</fullName>
    </submittedName>
</protein>
<organism evidence="1 2">
    <name type="scientific">Lipomyces orientalis</name>
    <dbReference type="NCBI Taxonomy" id="1233043"/>
    <lineage>
        <taxon>Eukaryota</taxon>
        <taxon>Fungi</taxon>
        <taxon>Dikarya</taxon>
        <taxon>Ascomycota</taxon>
        <taxon>Saccharomycotina</taxon>
        <taxon>Lipomycetes</taxon>
        <taxon>Lipomycetales</taxon>
        <taxon>Lipomycetaceae</taxon>
        <taxon>Lipomyces</taxon>
    </lineage>
</organism>
<accession>A0ACC3TXF2</accession>
<evidence type="ECO:0000313" key="2">
    <source>
        <dbReference type="Proteomes" id="UP001489719"/>
    </source>
</evidence>
<sequence>MADSADPTRRVRENFRSAPQPGSTPSNLRPSPQFSRGTATPPLLNEPAGRPSRYSYVGSSPIASPKDTPQTGTTGSTPSLRSTPSGRSTAIAGVVPSSTTSGFHASSSTAPVSAPSPSSKYIPPRYKQQLQTPSSPSGGVAAARSYLQNRQSTATTISTQSAGGGVYSHSPTQAAIGDTQFGKRSYGSYFPPYFPQSDLITQAEQLSGTTMLPTVQPVVDTHDTMWADLDIMEDIEEVAEQVANEGNFFGQTHVTALEDLQQAQIELTTTMDKGEDVIDLVADQGKLWDVNDMDIAFAKSSKIFNEDHFDHVQQIVDTVMGKLDKVVDSMKILEGQSRDLWNEKPYQV</sequence>
<evidence type="ECO:0000313" key="1">
    <source>
        <dbReference type="EMBL" id="KAK9325698.1"/>
    </source>
</evidence>